<dbReference type="AlphaFoldDB" id="A0AAD7J9C9"/>
<dbReference type="SUPFAM" id="SSF54695">
    <property type="entry name" value="POZ domain"/>
    <property type="match status" value="1"/>
</dbReference>
<gene>
    <name evidence="2" type="ORF">DFH07DRAFT_742190</name>
</gene>
<evidence type="ECO:0000313" key="2">
    <source>
        <dbReference type="EMBL" id="KAJ7757389.1"/>
    </source>
</evidence>
<evidence type="ECO:0000259" key="1">
    <source>
        <dbReference type="PROSITE" id="PS50097"/>
    </source>
</evidence>
<evidence type="ECO:0000313" key="3">
    <source>
        <dbReference type="Proteomes" id="UP001215280"/>
    </source>
</evidence>
<organism evidence="2 3">
    <name type="scientific">Mycena maculata</name>
    <dbReference type="NCBI Taxonomy" id="230809"/>
    <lineage>
        <taxon>Eukaryota</taxon>
        <taxon>Fungi</taxon>
        <taxon>Dikarya</taxon>
        <taxon>Basidiomycota</taxon>
        <taxon>Agaricomycotina</taxon>
        <taxon>Agaricomycetes</taxon>
        <taxon>Agaricomycetidae</taxon>
        <taxon>Agaricales</taxon>
        <taxon>Marasmiineae</taxon>
        <taxon>Mycenaceae</taxon>
        <taxon>Mycena</taxon>
    </lineage>
</organism>
<dbReference type="PROSITE" id="PS50097">
    <property type="entry name" value="BTB"/>
    <property type="match status" value="1"/>
</dbReference>
<dbReference type="EMBL" id="JARJLG010000058">
    <property type="protein sequence ID" value="KAJ7757389.1"/>
    <property type="molecule type" value="Genomic_DNA"/>
</dbReference>
<dbReference type="Pfam" id="PF00651">
    <property type="entry name" value="BTB"/>
    <property type="match status" value="1"/>
</dbReference>
<keyword evidence="3" id="KW-1185">Reference proteome</keyword>
<protein>
    <recommendedName>
        <fullName evidence="1">BTB domain-containing protein</fullName>
    </recommendedName>
</protein>
<dbReference type="Proteomes" id="UP001215280">
    <property type="component" value="Unassembled WGS sequence"/>
</dbReference>
<proteinExistence type="predicted"/>
<sequence>MLTRFRLSPLHGSPRGSNVTLTITTPLLFLNHHVARARDRAPIQDAPPPFSSEPDPEEKFPAPDLILRSGDGVDFHVQTTILSYSSPFFNHMLSSAGSPEIQRDGKTVLPLPEPSAVLQRLLCIAYPVRSLEDYSFAVHNLDGVHLVHQAANKYLFTAVQELLETTLESPALLDAHPHRIARLRDLPALAQKAALVTLKSPICPPDLLFPELELLPASTFQQLHEFHHTCGKAAERIVRAYLGPVDYTHGETSIAHAHPDDGNYEFIWWKQGNPGFRSEGCGPIVNMGYQGDWFDQTQAHWFKNHIETLAIKLRLCPTRRILETETATLSKVDRTMIDSCHACLEHAEHELRFFWARLGERIEASNTSLVECLRTLGIVYS</sequence>
<name>A0AAD7J9C9_9AGAR</name>
<comment type="caution">
    <text evidence="2">The sequence shown here is derived from an EMBL/GenBank/DDBJ whole genome shotgun (WGS) entry which is preliminary data.</text>
</comment>
<dbReference type="Gene3D" id="3.30.710.10">
    <property type="entry name" value="Potassium Channel Kv1.1, Chain A"/>
    <property type="match status" value="1"/>
</dbReference>
<dbReference type="InterPro" id="IPR000210">
    <property type="entry name" value="BTB/POZ_dom"/>
</dbReference>
<reference evidence="2" key="1">
    <citation type="submission" date="2023-03" db="EMBL/GenBank/DDBJ databases">
        <title>Massive genome expansion in bonnet fungi (Mycena s.s.) driven by repeated elements and novel gene families across ecological guilds.</title>
        <authorList>
            <consortium name="Lawrence Berkeley National Laboratory"/>
            <person name="Harder C.B."/>
            <person name="Miyauchi S."/>
            <person name="Viragh M."/>
            <person name="Kuo A."/>
            <person name="Thoen E."/>
            <person name="Andreopoulos B."/>
            <person name="Lu D."/>
            <person name="Skrede I."/>
            <person name="Drula E."/>
            <person name="Henrissat B."/>
            <person name="Morin E."/>
            <person name="Kohler A."/>
            <person name="Barry K."/>
            <person name="LaButti K."/>
            <person name="Morin E."/>
            <person name="Salamov A."/>
            <person name="Lipzen A."/>
            <person name="Mereny Z."/>
            <person name="Hegedus B."/>
            <person name="Baldrian P."/>
            <person name="Stursova M."/>
            <person name="Weitz H."/>
            <person name="Taylor A."/>
            <person name="Grigoriev I.V."/>
            <person name="Nagy L.G."/>
            <person name="Martin F."/>
            <person name="Kauserud H."/>
        </authorList>
    </citation>
    <scope>NUCLEOTIDE SEQUENCE</scope>
    <source>
        <strain evidence="2">CBHHK188m</strain>
    </source>
</reference>
<accession>A0AAD7J9C9</accession>
<feature type="domain" description="BTB" evidence="1">
    <location>
        <begin position="63"/>
        <end position="126"/>
    </location>
</feature>
<dbReference type="InterPro" id="IPR011333">
    <property type="entry name" value="SKP1/BTB/POZ_sf"/>
</dbReference>